<dbReference type="Pfam" id="PF06099">
    <property type="entry name" value="Phenol_hyd_sub"/>
    <property type="match status" value="1"/>
</dbReference>
<dbReference type="EMBL" id="JX177789">
    <property type="protein sequence ID" value="AFS60566.1"/>
    <property type="molecule type" value="Genomic_DNA"/>
</dbReference>
<name>J9ZVI0_9BURK</name>
<evidence type="ECO:0000313" key="1">
    <source>
        <dbReference type="EMBL" id="AFS60566.1"/>
    </source>
</evidence>
<sequence length="98" mass="11433">MIKEVKTSKSDTPPPEMNGILEASIPRYVRVTGTLNNRFVEFEFSIGDPELCVELVMQFEQFREFCRQHRAVELTAEQCAWLDYERLKWQFGKAGVSE</sequence>
<proteinExistence type="predicted"/>
<organism evidence="1">
    <name type="scientific">Limnobacter sp. 2D3</name>
    <dbReference type="NCBI Taxonomy" id="1204694"/>
    <lineage>
        <taxon>Bacteria</taxon>
        <taxon>Pseudomonadati</taxon>
        <taxon>Pseudomonadota</taxon>
        <taxon>Betaproteobacteria</taxon>
        <taxon>Burkholderiales</taxon>
        <taxon>Burkholderiaceae</taxon>
        <taxon>Limnobacter</taxon>
    </lineage>
</organism>
<reference evidence="1" key="1">
    <citation type="journal article" date="2013" name="Syst. Appl. Microbiol.">
        <title>Limnobacter spp. as newly detected phenol-degraders among Baltic Sea surface water bacteria characterised by comparative analysis of catabolic genes.</title>
        <authorList>
            <person name="Vedler E."/>
            <person name="Heinaru E."/>
            <person name="Jutkina J."/>
            <person name="Viggor S."/>
            <person name="Koressaar T."/>
            <person name="Remm M."/>
            <person name="Heinaru A."/>
        </authorList>
    </citation>
    <scope>NUCLEOTIDE SEQUENCE</scope>
    <source>
        <strain evidence="1">2D3</strain>
    </source>
</reference>
<dbReference type="InterPro" id="IPR010353">
    <property type="entry name" value="DmpK"/>
</dbReference>
<dbReference type="AlphaFoldDB" id="J9ZVI0"/>
<protein>
    <submittedName>
        <fullName evidence="1">Phenol hydroxylase subunit assembly protein</fullName>
    </submittedName>
</protein>
<accession>J9ZVI0</accession>